<accession>A0AAV3T045</accession>
<protein>
    <recommendedName>
        <fullName evidence="3">CopG family transcriptional regulator</fullName>
    </recommendedName>
</protein>
<sequence>MGRKLSAVYDEEVVAEIERLASEHDLTEQEVLRQLVYLGLESR</sequence>
<evidence type="ECO:0000313" key="2">
    <source>
        <dbReference type="Proteomes" id="UP001500194"/>
    </source>
</evidence>
<dbReference type="Proteomes" id="UP001500194">
    <property type="component" value="Unassembled WGS sequence"/>
</dbReference>
<comment type="caution">
    <text evidence="1">The sequence shown here is derived from an EMBL/GenBank/DDBJ whole genome shotgun (WGS) entry which is preliminary data.</text>
</comment>
<organism evidence="1 2">
    <name type="scientific">Salarchaeum japonicum</name>
    <dbReference type="NCBI Taxonomy" id="555573"/>
    <lineage>
        <taxon>Archaea</taxon>
        <taxon>Methanobacteriati</taxon>
        <taxon>Methanobacteriota</taxon>
        <taxon>Stenosarchaea group</taxon>
        <taxon>Halobacteria</taxon>
        <taxon>Halobacteriales</taxon>
        <taxon>Halobacteriaceae</taxon>
    </lineage>
</organism>
<dbReference type="AlphaFoldDB" id="A0AAV3T045"/>
<evidence type="ECO:0000313" key="1">
    <source>
        <dbReference type="EMBL" id="GAA0647435.1"/>
    </source>
</evidence>
<keyword evidence="2" id="KW-1185">Reference proteome</keyword>
<reference evidence="1 2" key="1">
    <citation type="journal article" date="2019" name="Int. J. Syst. Evol. Microbiol.">
        <title>The Global Catalogue of Microorganisms (GCM) 10K type strain sequencing project: providing services to taxonomists for standard genome sequencing and annotation.</title>
        <authorList>
            <consortium name="The Broad Institute Genomics Platform"/>
            <consortium name="The Broad Institute Genome Sequencing Center for Infectious Disease"/>
            <person name="Wu L."/>
            <person name="Ma J."/>
        </authorList>
    </citation>
    <scope>NUCLEOTIDE SEQUENCE [LARGE SCALE GENOMIC DNA]</scope>
    <source>
        <strain evidence="1 2">JCM 16327</strain>
    </source>
</reference>
<evidence type="ECO:0008006" key="3">
    <source>
        <dbReference type="Google" id="ProtNLM"/>
    </source>
</evidence>
<dbReference type="EMBL" id="BAAADU010000002">
    <property type="protein sequence ID" value="GAA0647435.1"/>
    <property type="molecule type" value="Genomic_DNA"/>
</dbReference>
<gene>
    <name evidence="1" type="ORF">GCM10009019_07350</name>
</gene>
<dbReference type="GeneID" id="68572143"/>
<proteinExistence type="predicted"/>
<name>A0AAV3T045_9EURY</name>
<dbReference type="RefSeq" id="WP_227261556.1">
    <property type="nucleotide sequence ID" value="NZ_BAAADU010000002.1"/>
</dbReference>